<name>A0AC35U7X1_9BILA</name>
<evidence type="ECO:0000313" key="1">
    <source>
        <dbReference type="Proteomes" id="UP000095286"/>
    </source>
</evidence>
<dbReference type="WBParaSite" id="RSKR_0000849700.1">
    <property type="protein sequence ID" value="RSKR_0000849700.1"/>
    <property type="gene ID" value="RSKR_0000849700"/>
</dbReference>
<reference evidence="2" key="1">
    <citation type="submission" date="2016-11" db="UniProtKB">
        <authorList>
            <consortium name="WormBaseParasite"/>
        </authorList>
    </citation>
    <scope>IDENTIFICATION</scope>
    <source>
        <strain evidence="2">KR3021</strain>
    </source>
</reference>
<evidence type="ECO:0000313" key="2">
    <source>
        <dbReference type="WBParaSite" id="RSKR_0000849700.1"/>
    </source>
</evidence>
<proteinExistence type="predicted"/>
<organism evidence="1 2">
    <name type="scientific">Rhabditophanes sp. KR3021</name>
    <dbReference type="NCBI Taxonomy" id="114890"/>
    <lineage>
        <taxon>Eukaryota</taxon>
        <taxon>Metazoa</taxon>
        <taxon>Ecdysozoa</taxon>
        <taxon>Nematoda</taxon>
        <taxon>Chromadorea</taxon>
        <taxon>Rhabditida</taxon>
        <taxon>Tylenchina</taxon>
        <taxon>Panagrolaimomorpha</taxon>
        <taxon>Strongyloidoidea</taxon>
        <taxon>Alloionematidae</taxon>
        <taxon>Rhabditophanes</taxon>
    </lineage>
</organism>
<accession>A0AC35U7X1</accession>
<dbReference type="Proteomes" id="UP000095286">
    <property type="component" value="Unplaced"/>
</dbReference>
<protein>
    <submittedName>
        <fullName evidence="2">Amiloride-sensitive sodium channel</fullName>
    </submittedName>
</protein>
<sequence length="500" mass="58330">MLSNDDNDEKAQSYRDVASKREFLRKTLSEDYPGLDYLGVHNVLHAKAFWYRIVWISSMFLCLCIGIYTVIVIINEYKDVPTATKISIHSENTLLLPQITICPTNPMTLNLSKMSTDLFKANNIKYDMQMVEEFAYFMLLGSGFQKVDMRLVSQMNITEHTLLYDIFRQNMSVDYFFKFFFDTYGLQCTQLFKSCFLGSREYDCCQMLFATYTIRRGRCFRTIELKQETFDEMGKLKLEMRKPTFMHSDQDQHIDIIAFVGEHKTSLAPFPRYYISHSTWTKLRVQAKYYNLIAKEGICEDGSQTSSKAACYLREWMRDKVEGPLNCTFPYTVIEDRSHMAACHPKDLATVYQNIDDANYTVHNCILACDRWEYQVIHENVKIPPDSRMFARGKFDFRLDVSYNDLQYEMIEEVPTISFAGLLSQIGGQFSLFLGSSILNIIQIGIMLIILVKRCIIVFKRKWYFSRRKSKTVPVRQYGMTNIEAPPPPVIDQINKTHSL</sequence>